<dbReference type="EMBL" id="JAWDGP010006834">
    <property type="protein sequence ID" value="KAK3734931.1"/>
    <property type="molecule type" value="Genomic_DNA"/>
</dbReference>
<evidence type="ECO:0000313" key="2">
    <source>
        <dbReference type="EMBL" id="KAK3734931.1"/>
    </source>
</evidence>
<reference evidence="2" key="1">
    <citation type="journal article" date="2023" name="G3 (Bethesda)">
        <title>A reference genome for the long-term kleptoplast-retaining sea slug Elysia crispata morphotype clarki.</title>
        <authorList>
            <person name="Eastman K.E."/>
            <person name="Pendleton A.L."/>
            <person name="Shaikh M.A."/>
            <person name="Suttiyut T."/>
            <person name="Ogas R."/>
            <person name="Tomko P."/>
            <person name="Gavelis G."/>
            <person name="Widhalm J.R."/>
            <person name="Wisecaver J.H."/>
        </authorList>
    </citation>
    <scope>NUCLEOTIDE SEQUENCE</scope>
    <source>
        <strain evidence="2">ECLA1</strain>
    </source>
</reference>
<name>A0AAE1CTS2_9GAST</name>
<sequence length="135" mass="15031">MPSVIPTKSKMHVKGKRGSNPCPDTQVSSSRWILTLLGELSAQSTKQLYRIVENIKTALSLPGANSRNSVCVFCVGEFPWLFSSARLLTPPRSHQFYRLVLGLATTDRGGPRFSTLKNSYRDLTVLTRCDEMSLL</sequence>
<proteinExistence type="predicted"/>
<evidence type="ECO:0000256" key="1">
    <source>
        <dbReference type="SAM" id="MobiDB-lite"/>
    </source>
</evidence>
<dbReference type="Proteomes" id="UP001283361">
    <property type="component" value="Unassembled WGS sequence"/>
</dbReference>
<accession>A0AAE1CTS2</accession>
<evidence type="ECO:0000313" key="3">
    <source>
        <dbReference type="Proteomes" id="UP001283361"/>
    </source>
</evidence>
<keyword evidence="3" id="KW-1185">Reference proteome</keyword>
<dbReference type="AlphaFoldDB" id="A0AAE1CTS2"/>
<gene>
    <name evidence="2" type="ORF">RRG08_038955</name>
</gene>
<organism evidence="2 3">
    <name type="scientific">Elysia crispata</name>
    <name type="common">lettuce slug</name>
    <dbReference type="NCBI Taxonomy" id="231223"/>
    <lineage>
        <taxon>Eukaryota</taxon>
        <taxon>Metazoa</taxon>
        <taxon>Spiralia</taxon>
        <taxon>Lophotrochozoa</taxon>
        <taxon>Mollusca</taxon>
        <taxon>Gastropoda</taxon>
        <taxon>Heterobranchia</taxon>
        <taxon>Euthyneura</taxon>
        <taxon>Panpulmonata</taxon>
        <taxon>Sacoglossa</taxon>
        <taxon>Placobranchoidea</taxon>
        <taxon>Plakobranchidae</taxon>
        <taxon>Elysia</taxon>
    </lineage>
</organism>
<feature type="region of interest" description="Disordered" evidence="1">
    <location>
        <begin position="1"/>
        <end position="23"/>
    </location>
</feature>
<comment type="caution">
    <text evidence="2">The sequence shown here is derived from an EMBL/GenBank/DDBJ whole genome shotgun (WGS) entry which is preliminary data.</text>
</comment>
<protein>
    <submittedName>
        <fullName evidence="2">Uncharacterized protein</fullName>
    </submittedName>
</protein>